<dbReference type="Pfam" id="PF22381">
    <property type="entry name" value="Staph_reg_Sar_Rot"/>
    <property type="match status" value="1"/>
</dbReference>
<feature type="region of interest" description="Disordered" evidence="6">
    <location>
        <begin position="151"/>
        <end position="173"/>
    </location>
</feature>
<dbReference type="GO" id="GO:0006950">
    <property type="term" value="P:response to stress"/>
    <property type="evidence" value="ECO:0007669"/>
    <property type="project" value="TreeGrafter"/>
</dbReference>
<evidence type="ECO:0000256" key="1">
    <source>
        <dbReference type="ARBA" id="ARBA00004496"/>
    </source>
</evidence>
<dbReference type="AlphaFoldDB" id="A0A2A7SHF2"/>
<evidence type="ECO:0000259" key="7">
    <source>
        <dbReference type="PROSITE" id="PS50995"/>
    </source>
</evidence>
<dbReference type="EMBL" id="PDDY01000001">
    <property type="protein sequence ID" value="PEH42859.1"/>
    <property type="molecule type" value="Genomic_DNA"/>
</dbReference>
<dbReference type="InterPro" id="IPR039422">
    <property type="entry name" value="MarR/SlyA-like"/>
</dbReference>
<feature type="domain" description="HTH marR-type" evidence="7">
    <location>
        <begin position="10"/>
        <end position="142"/>
    </location>
</feature>
<evidence type="ECO:0000256" key="3">
    <source>
        <dbReference type="ARBA" id="ARBA00023015"/>
    </source>
</evidence>
<sequence>MPDLDHYRFTEAFPYLLAKVGVRMEQLFSAELREVGLTLPMYRVMAALREQEDQRLIDLAEMVSSELSTLSRLVGKMITMRHVTRKRLSDDGRTVCISLTASGRALVERWIPRAIHYEKLATAGLDNTQLKQLKLLMDHIFANLHSDAATAPRVEPEPAPARSRAAAARKTRR</sequence>
<dbReference type="PANTHER" id="PTHR33164:SF5">
    <property type="entry name" value="ORGANIC HYDROPEROXIDE RESISTANCE TRANSCRIPTIONAL REGULATOR"/>
    <property type="match status" value="1"/>
</dbReference>
<dbReference type="GO" id="GO:0003677">
    <property type="term" value="F:DNA binding"/>
    <property type="evidence" value="ECO:0007669"/>
    <property type="project" value="UniProtKB-KW"/>
</dbReference>
<evidence type="ECO:0000256" key="5">
    <source>
        <dbReference type="ARBA" id="ARBA00023163"/>
    </source>
</evidence>
<dbReference type="GO" id="GO:0005737">
    <property type="term" value="C:cytoplasm"/>
    <property type="evidence" value="ECO:0007669"/>
    <property type="project" value="UniProtKB-SubCell"/>
</dbReference>
<dbReference type="SMART" id="SM00347">
    <property type="entry name" value="HTH_MARR"/>
    <property type="match status" value="1"/>
</dbReference>
<evidence type="ECO:0000313" key="9">
    <source>
        <dbReference type="Proteomes" id="UP000220629"/>
    </source>
</evidence>
<evidence type="ECO:0000256" key="2">
    <source>
        <dbReference type="ARBA" id="ARBA00022490"/>
    </source>
</evidence>
<protein>
    <submittedName>
        <fullName evidence="8">MarR family transcriptional regulator</fullName>
    </submittedName>
</protein>
<dbReference type="GO" id="GO:0003700">
    <property type="term" value="F:DNA-binding transcription factor activity"/>
    <property type="evidence" value="ECO:0007669"/>
    <property type="project" value="InterPro"/>
</dbReference>
<dbReference type="Proteomes" id="UP000220629">
    <property type="component" value="Unassembled WGS sequence"/>
</dbReference>
<dbReference type="PANTHER" id="PTHR33164">
    <property type="entry name" value="TRANSCRIPTIONAL REGULATOR, MARR FAMILY"/>
    <property type="match status" value="1"/>
</dbReference>
<comment type="caution">
    <text evidence="8">The sequence shown here is derived from an EMBL/GenBank/DDBJ whole genome shotgun (WGS) entry which is preliminary data.</text>
</comment>
<keyword evidence="5" id="KW-0804">Transcription</keyword>
<evidence type="ECO:0000256" key="6">
    <source>
        <dbReference type="SAM" id="MobiDB-lite"/>
    </source>
</evidence>
<comment type="subcellular location">
    <subcellularLocation>
        <location evidence="1">Cytoplasm</location>
    </subcellularLocation>
</comment>
<dbReference type="InterPro" id="IPR036390">
    <property type="entry name" value="WH_DNA-bd_sf"/>
</dbReference>
<gene>
    <name evidence="8" type="ORF">CRM94_12255</name>
</gene>
<keyword evidence="4" id="KW-0238">DNA-binding</keyword>
<proteinExistence type="predicted"/>
<accession>A0A2A7SHF2</accession>
<keyword evidence="3" id="KW-0805">Transcription regulation</keyword>
<dbReference type="InterPro" id="IPR036388">
    <property type="entry name" value="WH-like_DNA-bd_sf"/>
</dbReference>
<dbReference type="InterPro" id="IPR000835">
    <property type="entry name" value="HTH_MarR-typ"/>
</dbReference>
<evidence type="ECO:0000313" key="8">
    <source>
        <dbReference type="EMBL" id="PEH42859.1"/>
    </source>
</evidence>
<dbReference type="SUPFAM" id="SSF46785">
    <property type="entry name" value="Winged helix' DNA-binding domain"/>
    <property type="match status" value="1"/>
</dbReference>
<keyword evidence="2" id="KW-0963">Cytoplasm</keyword>
<reference evidence="9" key="1">
    <citation type="submission" date="2017-09" db="EMBL/GenBank/DDBJ databases">
        <title>FDA dAtabase for Regulatory Grade micrObial Sequences (FDA-ARGOS): Supporting development and validation of Infectious Disease Dx tests.</title>
        <authorList>
            <person name="Minogue T."/>
            <person name="Wolcott M."/>
            <person name="Wasieloski L."/>
            <person name="Aguilar W."/>
            <person name="Moore D."/>
            <person name="Tallon L."/>
            <person name="Sadzewicz L."/>
            <person name="Ott S."/>
            <person name="Zhao X."/>
            <person name="Nagaraj S."/>
            <person name="Vavikolanu K."/>
            <person name="Aluvathingal J."/>
            <person name="Nadendla S."/>
            <person name="Sichtig H."/>
        </authorList>
    </citation>
    <scope>NUCLEOTIDE SEQUENCE [LARGE SCALE GENOMIC DNA]</scope>
    <source>
        <strain evidence="9">FDAARGOS_390</strain>
    </source>
</reference>
<dbReference type="PROSITE" id="PS50995">
    <property type="entry name" value="HTH_MARR_2"/>
    <property type="match status" value="1"/>
</dbReference>
<dbReference type="InterPro" id="IPR055166">
    <property type="entry name" value="Transc_reg_Sar_Rot_HTH"/>
</dbReference>
<name>A0A2A7SHF2_BURGA</name>
<evidence type="ECO:0000256" key="4">
    <source>
        <dbReference type="ARBA" id="ARBA00023125"/>
    </source>
</evidence>
<dbReference type="RefSeq" id="WP_098152713.1">
    <property type="nucleotide sequence ID" value="NZ_CADEWA010000005.1"/>
</dbReference>
<dbReference type="Gene3D" id="1.10.10.10">
    <property type="entry name" value="Winged helix-like DNA-binding domain superfamily/Winged helix DNA-binding domain"/>
    <property type="match status" value="1"/>
</dbReference>
<organism evidence="8 9">
    <name type="scientific">Burkholderia gladioli</name>
    <name type="common">Pseudomonas marginata</name>
    <name type="synonym">Phytomonas marginata</name>
    <dbReference type="NCBI Taxonomy" id="28095"/>
    <lineage>
        <taxon>Bacteria</taxon>
        <taxon>Pseudomonadati</taxon>
        <taxon>Pseudomonadota</taxon>
        <taxon>Betaproteobacteria</taxon>
        <taxon>Burkholderiales</taxon>
        <taxon>Burkholderiaceae</taxon>
        <taxon>Burkholderia</taxon>
    </lineage>
</organism>